<feature type="domain" description="Acyl-CoA dehydrogenase/oxidase C-terminal" evidence="5">
    <location>
        <begin position="177"/>
        <end position="291"/>
    </location>
</feature>
<evidence type="ECO:0000256" key="2">
    <source>
        <dbReference type="ARBA" id="ARBA00022630"/>
    </source>
</evidence>
<evidence type="ECO:0000256" key="1">
    <source>
        <dbReference type="ARBA" id="ARBA00009347"/>
    </source>
</evidence>
<evidence type="ECO:0000256" key="3">
    <source>
        <dbReference type="ARBA" id="ARBA00022827"/>
    </source>
</evidence>
<dbReference type="InterPro" id="IPR009100">
    <property type="entry name" value="AcylCoA_DH/oxidase_NM_dom_sf"/>
</dbReference>
<dbReference type="PANTHER" id="PTHR43884">
    <property type="entry name" value="ACYL-COA DEHYDROGENASE"/>
    <property type="match status" value="1"/>
</dbReference>
<dbReference type="Proteomes" id="UP000431401">
    <property type="component" value="Unassembled WGS sequence"/>
</dbReference>
<dbReference type="OrthoDB" id="8677713at2"/>
<evidence type="ECO:0000256" key="4">
    <source>
        <dbReference type="ARBA" id="ARBA00023002"/>
    </source>
</evidence>
<dbReference type="InterPro" id="IPR009075">
    <property type="entry name" value="AcylCo_DH/oxidase_C"/>
</dbReference>
<accession>A0A7K0DH76</accession>
<proteinExistence type="inferred from homology"/>
<gene>
    <name evidence="6" type="ORF">NRB56_07160</name>
</gene>
<organism evidence="6 7">
    <name type="scientific">Nocardia aurantia</name>
    <dbReference type="NCBI Taxonomy" id="2585199"/>
    <lineage>
        <taxon>Bacteria</taxon>
        <taxon>Bacillati</taxon>
        <taxon>Actinomycetota</taxon>
        <taxon>Actinomycetes</taxon>
        <taxon>Mycobacteriales</taxon>
        <taxon>Nocardiaceae</taxon>
        <taxon>Nocardia</taxon>
    </lineage>
</organism>
<keyword evidence="7" id="KW-1185">Reference proteome</keyword>
<evidence type="ECO:0000259" key="5">
    <source>
        <dbReference type="Pfam" id="PF00441"/>
    </source>
</evidence>
<dbReference type="RefSeq" id="WP_153339101.1">
    <property type="nucleotide sequence ID" value="NZ_WEGI01000002.1"/>
</dbReference>
<dbReference type="SUPFAM" id="SSF56645">
    <property type="entry name" value="Acyl-CoA dehydrogenase NM domain-like"/>
    <property type="match status" value="1"/>
</dbReference>
<keyword evidence="2" id="KW-0285">Flavoprotein</keyword>
<evidence type="ECO:0000313" key="6">
    <source>
        <dbReference type="EMBL" id="MQY25160.1"/>
    </source>
</evidence>
<dbReference type="Gene3D" id="1.20.140.10">
    <property type="entry name" value="Butyryl-CoA Dehydrogenase, subunit A, domain 3"/>
    <property type="match status" value="1"/>
</dbReference>
<dbReference type="PANTHER" id="PTHR43884:SF20">
    <property type="entry name" value="ACYL-COA DEHYDROGENASE FADE28"/>
    <property type="match status" value="1"/>
</dbReference>
<dbReference type="GO" id="GO:0003995">
    <property type="term" value="F:acyl-CoA dehydrogenase activity"/>
    <property type="evidence" value="ECO:0007669"/>
    <property type="project" value="TreeGrafter"/>
</dbReference>
<dbReference type="EMBL" id="WEGI01000002">
    <property type="protein sequence ID" value="MQY25160.1"/>
    <property type="molecule type" value="Genomic_DNA"/>
</dbReference>
<dbReference type="SUPFAM" id="SSF47203">
    <property type="entry name" value="Acyl-CoA dehydrogenase C-terminal domain-like"/>
    <property type="match status" value="1"/>
</dbReference>
<keyword evidence="4" id="KW-0560">Oxidoreductase</keyword>
<sequence>MDVRLTSEQRQLRDAAAKLASDLGPGSVADLDDTTRLARLEKAVDSTGWRALRSDGASGVEVALVAEEFGRGLVDVPFLGPVLADDLRGQPDGDTGHWTVAVDAGPRFGGRRAIDARGADHALVVTDDAILAGEVGDPLAGADLTRVDAALTDSLQSIGELSPEQAAQWHALALVATTADLLGAARGAQTLAVEYAKIREQYGHSIGSYQAVGHLLAESQALIEGSISVLRHAAWAVDELPAAEAVQAARIAKLYCARSARTICETSIQVHGGIGNTWECLAHVHLRRVLTSTELFPVRLEEIDLGLS</sequence>
<name>A0A7K0DH76_9NOCA</name>
<dbReference type="Pfam" id="PF00441">
    <property type="entry name" value="Acyl-CoA_dh_1"/>
    <property type="match status" value="1"/>
</dbReference>
<dbReference type="AlphaFoldDB" id="A0A7K0DH76"/>
<keyword evidence="3" id="KW-0274">FAD</keyword>
<comment type="caution">
    <text evidence="6">The sequence shown here is derived from an EMBL/GenBank/DDBJ whole genome shotgun (WGS) entry which is preliminary data.</text>
</comment>
<protein>
    <recommendedName>
        <fullName evidence="5">Acyl-CoA dehydrogenase/oxidase C-terminal domain-containing protein</fullName>
    </recommendedName>
</protein>
<dbReference type="InterPro" id="IPR036250">
    <property type="entry name" value="AcylCo_DH-like_C"/>
</dbReference>
<reference evidence="6 7" key="1">
    <citation type="submission" date="2019-10" db="EMBL/GenBank/DDBJ databases">
        <title>Nocardia macrotermitis sp. nov. and Nocardia aurantia sp. nov., isolated from the gut of fungus growing-termite Macrotermes natalensis.</title>
        <authorList>
            <person name="Benndorf R."/>
            <person name="Schwitalla J."/>
            <person name="Martin K."/>
            <person name="De Beer W."/>
            <person name="Kaster A.-K."/>
            <person name="Vollmers J."/>
            <person name="Poulsen M."/>
            <person name="Beemelmanns C."/>
        </authorList>
    </citation>
    <scope>NUCLEOTIDE SEQUENCE [LARGE SCALE GENOMIC DNA]</scope>
    <source>
        <strain evidence="6 7">RB56</strain>
    </source>
</reference>
<comment type="similarity">
    <text evidence="1">Belongs to the acyl-CoA dehydrogenase family.</text>
</comment>
<evidence type="ECO:0000313" key="7">
    <source>
        <dbReference type="Proteomes" id="UP000431401"/>
    </source>
</evidence>